<evidence type="ECO:0000259" key="1">
    <source>
        <dbReference type="Pfam" id="PF07944"/>
    </source>
</evidence>
<gene>
    <name evidence="4" type="ORF">WLH_02849</name>
</gene>
<evidence type="ECO:0000313" key="5">
    <source>
        <dbReference type="Proteomes" id="UP000183316"/>
    </source>
</evidence>
<dbReference type="InterPro" id="IPR049046">
    <property type="entry name" value="Beta-AFase-like_GH127_middle"/>
</dbReference>
<dbReference type="Pfam" id="PF20736">
    <property type="entry name" value="Glyco_hydro127M"/>
    <property type="match status" value="1"/>
</dbReference>
<dbReference type="Pfam" id="PF20737">
    <property type="entry name" value="Glyco_hydro127C"/>
    <property type="match status" value="1"/>
</dbReference>
<proteinExistence type="predicted"/>
<feature type="domain" description="Non-reducing end beta-L-arabinofuranosidase-like GH127 C-terminal" evidence="3">
    <location>
        <begin position="550"/>
        <end position="665"/>
    </location>
</feature>
<dbReference type="SUPFAM" id="SSF48208">
    <property type="entry name" value="Six-hairpin glycosidases"/>
    <property type="match status" value="1"/>
</dbReference>
<accession>A0A192CDX4</accession>
<dbReference type="InterPro" id="IPR049049">
    <property type="entry name" value="Beta-AFase-like_GH127_C"/>
</dbReference>
<dbReference type="InterPro" id="IPR012878">
    <property type="entry name" value="Beta-AFase-like_GH127_cat"/>
</dbReference>
<feature type="domain" description="Non-reducing end beta-L-arabinofuranosidase-like GH127 middle" evidence="2">
    <location>
        <begin position="454"/>
        <end position="548"/>
    </location>
</feature>
<evidence type="ECO:0000259" key="3">
    <source>
        <dbReference type="Pfam" id="PF20737"/>
    </source>
</evidence>
<sequence length="673" mass="77147">MLATCVSVMYSLKEHKMNISEVDLHKLTVSDPFLGQYQQLVRDVVIPYQWDALNDRIPEAEPSHAIENFRIAAGLQEGEFYGMVFQDSDVAKWLEAVAWSLCQKPDAELEKTADEVIELIASAQCEDGYLNTYFTVKAPEERWSNLAECHELYCAGHLIEAGVAFFQATGKRRLLEVVCRLTDHIDSVFGPDESKLHGYPGHPEIELALMRLYEVTEEPRYLALTNYFVEQRGAQPHYYDQEYEKRGQTSHWHTYGPAWMVKDKAYSQAHLPIAQQQTAIGHAVRFVYLMTGVAHLARLSHDESKRQDCLRLWNNMAQRQLYITGGIGSQSSGEAFSSDYDLPNDTVYAESCASIGLMMFARRMLEMEGDSQYADVMERALYNTVLGGMALDGKHFFYVNPLEVHPKSLKFNHIYDHVKPIRQRWFGCACCPPNIARVLTSIGHYLYTPREDALYINIYAGNSMEVPVENGTLRLRVSGNYPWQEQVTIAVESPQPVRHTLALRLPDWCIQPQIILNGEEVEQDIRKGYLHITREWQEGDTLNLTLPMPVRRVYGNPLVRHVAGKVAIQRGPLVYCLEQVDNGESLHNLWLPADAPFTTFEGNGLFRHKILIQAPGYRYEQSNPEQQPLWHYDSAPAKRQPQILTFIPWFSWANRGEGEMRIWVNEETSAIRR</sequence>
<dbReference type="InterPro" id="IPR008928">
    <property type="entry name" value="6-hairpin_glycosidase_sf"/>
</dbReference>
<dbReference type="EMBL" id="CP015085">
    <property type="protein sequence ID" value="ANK04110.1"/>
    <property type="molecule type" value="Genomic_DNA"/>
</dbReference>
<organism evidence="4 5">
    <name type="scientific">Escherichia coli O25b:H4</name>
    <dbReference type="NCBI Taxonomy" id="941280"/>
    <lineage>
        <taxon>Bacteria</taxon>
        <taxon>Pseudomonadati</taxon>
        <taxon>Pseudomonadota</taxon>
        <taxon>Gammaproteobacteria</taxon>
        <taxon>Enterobacterales</taxon>
        <taxon>Enterobacteriaceae</taxon>
        <taxon>Escherichia</taxon>
    </lineage>
</organism>
<dbReference type="Proteomes" id="UP000183316">
    <property type="component" value="Chromosome"/>
</dbReference>
<evidence type="ECO:0000259" key="2">
    <source>
        <dbReference type="Pfam" id="PF20736"/>
    </source>
</evidence>
<name>A0A192CDX4_ECO25</name>
<reference evidence="4 5" key="1">
    <citation type="submission" date="2016-03" db="EMBL/GenBank/DDBJ databases">
        <title>Genome Sequence and Comparative Pathogenic Determinants of Uropathogenic Escherichia coli O25b:H4, a Clinical Isolate from Saudi Arabia.</title>
        <authorList>
            <person name="Alyamani E.A.J."/>
            <person name="Khiyami M.A."/>
            <person name="Booq R.Y."/>
            <person name="Bahwerth F.S."/>
            <person name="Vaisvil B."/>
            <person name="Schmitt D.P."/>
            <person name="Kapatral V."/>
        </authorList>
    </citation>
    <scope>NUCLEOTIDE SEQUENCE [LARGE SCALE GENOMIC DNA]</scope>
    <source>
        <strain evidence="4 5">O25b:H4</strain>
    </source>
</reference>
<dbReference type="PANTHER" id="PTHR43465:SF2">
    <property type="entry name" value="DUF1680 DOMAIN PROTEIN (AFU_ORTHOLOGUE AFUA_1G08910)"/>
    <property type="match status" value="1"/>
</dbReference>
<dbReference type="AlphaFoldDB" id="A0A192CDX4"/>
<dbReference type="InterPro" id="IPR049174">
    <property type="entry name" value="Beta-AFase-like"/>
</dbReference>
<protein>
    <submittedName>
        <fullName evidence="4">Putative cytosolic protein</fullName>
    </submittedName>
</protein>
<evidence type="ECO:0000313" key="4">
    <source>
        <dbReference type="EMBL" id="ANK04110.1"/>
    </source>
</evidence>
<dbReference type="Pfam" id="PF07944">
    <property type="entry name" value="Beta-AFase-like_GH127_cat"/>
    <property type="match status" value="1"/>
</dbReference>
<dbReference type="PATRIC" id="fig|941280.3.peg.2826"/>
<dbReference type="GO" id="GO:0005975">
    <property type="term" value="P:carbohydrate metabolic process"/>
    <property type="evidence" value="ECO:0007669"/>
    <property type="project" value="InterPro"/>
</dbReference>
<feature type="domain" description="Non-reducing end beta-L-arabinofuranosidase-like GH127 catalytic" evidence="1">
    <location>
        <begin position="28"/>
        <end position="443"/>
    </location>
</feature>
<dbReference type="PANTHER" id="PTHR43465">
    <property type="entry name" value="DUF1680 DOMAIN PROTEIN (AFU_ORTHOLOGUE AFUA_1G08910)"/>
    <property type="match status" value="1"/>
</dbReference>